<keyword evidence="3" id="KW-1185">Reference proteome</keyword>
<dbReference type="AlphaFoldDB" id="A0A9W4DI18"/>
<feature type="compositionally biased region" description="Basic residues" evidence="1">
    <location>
        <begin position="69"/>
        <end position="90"/>
    </location>
</feature>
<feature type="region of interest" description="Disordered" evidence="1">
    <location>
        <begin position="69"/>
        <end position="102"/>
    </location>
</feature>
<sequence length="102" mass="10646">MAFGTDPRGAPAADCGGAVLLPGLIGAEPGRERPARKTGGRPRGRGPLLRPGVAGGGWRCGCSARARCRRRAGRRRRSRRSGRGSRHRPRPPAACGLSSPPC</sequence>
<evidence type="ECO:0000256" key="1">
    <source>
        <dbReference type="SAM" id="MobiDB-lite"/>
    </source>
</evidence>
<dbReference type="EMBL" id="CAJSLV010000001">
    <property type="protein sequence ID" value="CAG6390637.1"/>
    <property type="molecule type" value="Genomic_DNA"/>
</dbReference>
<proteinExistence type="predicted"/>
<organism evidence="2 3">
    <name type="scientific">Actinacidiphila cocklensis</name>
    <dbReference type="NCBI Taxonomy" id="887465"/>
    <lineage>
        <taxon>Bacteria</taxon>
        <taxon>Bacillati</taxon>
        <taxon>Actinomycetota</taxon>
        <taxon>Actinomycetes</taxon>
        <taxon>Kitasatosporales</taxon>
        <taxon>Streptomycetaceae</taxon>
        <taxon>Actinacidiphila</taxon>
    </lineage>
</organism>
<dbReference type="Proteomes" id="UP001152519">
    <property type="component" value="Unassembled WGS sequence"/>
</dbReference>
<comment type="caution">
    <text evidence="2">The sequence shown here is derived from an EMBL/GenBank/DDBJ whole genome shotgun (WGS) entry which is preliminary data.</text>
</comment>
<evidence type="ECO:0000313" key="2">
    <source>
        <dbReference type="EMBL" id="CAG6390637.1"/>
    </source>
</evidence>
<reference evidence="2" key="1">
    <citation type="submission" date="2021-05" db="EMBL/GenBank/DDBJ databases">
        <authorList>
            <person name="Arsene-Ploetze F."/>
        </authorList>
    </citation>
    <scope>NUCLEOTIDE SEQUENCE</scope>
    <source>
        <strain evidence="2">DSM 42138</strain>
    </source>
</reference>
<gene>
    <name evidence="2" type="ORF">SCOCK_10105</name>
</gene>
<protein>
    <submittedName>
        <fullName evidence="2">Uncharacterized protein</fullName>
    </submittedName>
</protein>
<evidence type="ECO:0000313" key="3">
    <source>
        <dbReference type="Proteomes" id="UP001152519"/>
    </source>
</evidence>
<accession>A0A9W4DI18</accession>
<name>A0A9W4DI18_9ACTN</name>
<feature type="region of interest" description="Disordered" evidence="1">
    <location>
        <begin position="23"/>
        <end position="50"/>
    </location>
</feature>